<dbReference type="InterPro" id="IPR004465">
    <property type="entry name" value="RNR_NrdI"/>
</dbReference>
<protein>
    <recommendedName>
        <fullName evidence="3 4">Protein NrdI</fullName>
    </recommendedName>
</protein>
<dbReference type="InterPro" id="IPR020852">
    <property type="entry name" value="RNR_Ib_NrdI_bac"/>
</dbReference>
<dbReference type="PROSITE" id="PS50902">
    <property type="entry name" value="FLAVODOXIN_LIKE"/>
    <property type="match status" value="1"/>
</dbReference>
<evidence type="ECO:0000256" key="4">
    <source>
        <dbReference type="HAMAP-Rule" id="MF_00128"/>
    </source>
</evidence>
<reference evidence="6 7" key="1">
    <citation type="submission" date="2020-08" db="EMBL/GenBank/DDBJ databases">
        <title>Sequencing the genomes of 1000 actinobacteria strains.</title>
        <authorList>
            <person name="Klenk H.-P."/>
        </authorList>
    </citation>
    <scope>NUCLEOTIDE SEQUENCE [LARGE SCALE GENOMIC DNA]</scope>
    <source>
        <strain evidence="6 7">DSM 105784</strain>
    </source>
</reference>
<organism evidence="6 7">
    <name type="scientific">Conyzicola lurida</name>
    <dbReference type="NCBI Taxonomy" id="1172621"/>
    <lineage>
        <taxon>Bacteria</taxon>
        <taxon>Bacillati</taxon>
        <taxon>Actinomycetota</taxon>
        <taxon>Actinomycetes</taxon>
        <taxon>Micrococcales</taxon>
        <taxon>Microbacteriaceae</taxon>
        <taxon>Conyzicola</taxon>
    </lineage>
</organism>
<dbReference type="Gene3D" id="3.40.50.360">
    <property type="match status" value="1"/>
</dbReference>
<evidence type="ECO:0000259" key="5">
    <source>
        <dbReference type="PROSITE" id="PS50902"/>
    </source>
</evidence>
<accession>A0A841AI57</accession>
<dbReference type="Pfam" id="PF07972">
    <property type="entry name" value="Flavodoxin_NdrI"/>
    <property type="match status" value="1"/>
</dbReference>
<comment type="caution">
    <text evidence="6">The sequence shown here is derived from an EMBL/GenBank/DDBJ whole genome shotgun (WGS) entry which is preliminary data.</text>
</comment>
<dbReference type="PANTHER" id="PTHR37297:SF1">
    <property type="entry name" value="PROTEIN NRDI"/>
    <property type="match status" value="1"/>
</dbReference>
<dbReference type="NCBIfam" id="TIGR00333">
    <property type="entry name" value="nrdI"/>
    <property type="match status" value="1"/>
</dbReference>
<dbReference type="InterPro" id="IPR029039">
    <property type="entry name" value="Flavoprotein-like_sf"/>
</dbReference>
<dbReference type="SUPFAM" id="SSF52218">
    <property type="entry name" value="Flavoproteins"/>
    <property type="match status" value="1"/>
</dbReference>
<dbReference type="PANTHER" id="PTHR37297">
    <property type="entry name" value="PROTEIN NRDI"/>
    <property type="match status" value="1"/>
</dbReference>
<evidence type="ECO:0000313" key="6">
    <source>
        <dbReference type="EMBL" id="MBB5842028.1"/>
    </source>
</evidence>
<dbReference type="HAMAP" id="MF_00128">
    <property type="entry name" value="NrdI"/>
    <property type="match status" value="1"/>
</dbReference>
<dbReference type="Proteomes" id="UP000536685">
    <property type="component" value="Unassembled WGS sequence"/>
</dbReference>
<evidence type="ECO:0000256" key="2">
    <source>
        <dbReference type="ARBA" id="ARBA00009942"/>
    </source>
</evidence>
<evidence type="ECO:0000256" key="3">
    <source>
        <dbReference type="ARBA" id="ARBA00020129"/>
    </source>
</evidence>
<dbReference type="AlphaFoldDB" id="A0A841AI57"/>
<feature type="domain" description="Flavodoxin-like" evidence="5">
    <location>
        <begin position="3"/>
        <end position="138"/>
    </location>
</feature>
<evidence type="ECO:0000313" key="7">
    <source>
        <dbReference type="Proteomes" id="UP000536685"/>
    </source>
</evidence>
<dbReference type="InterPro" id="IPR008254">
    <property type="entry name" value="Flavodoxin/NO_synth"/>
</dbReference>
<proteinExistence type="inferred from homology"/>
<comment type="function">
    <text evidence="1 4">Probably involved in ribonucleotide reductase function.</text>
</comment>
<evidence type="ECO:0000256" key="1">
    <source>
        <dbReference type="ARBA" id="ARBA00003999"/>
    </source>
</evidence>
<gene>
    <name evidence="4" type="primary">nrdI</name>
    <name evidence="6" type="ORF">HD599_000351</name>
</gene>
<keyword evidence="7" id="KW-1185">Reference proteome</keyword>
<sequence length="138" mass="14994">MTEIVYFSSSSGNTHRFAEKLGRPATRLPLHSHIDGVKQPTLKVDSPFVLVLPTYGGGSNSSAVPQQVKQFLNEQGNRSLIRGVVAAGNTNFGAAYCLAGDIVAYKCAVPLLYRFEVFGTPDDVSAVDDRLEEFWTAQ</sequence>
<comment type="similarity">
    <text evidence="2 4">Belongs to the NrdI family.</text>
</comment>
<dbReference type="EMBL" id="JACHMJ010000001">
    <property type="protein sequence ID" value="MBB5842028.1"/>
    <property type="molecule type" value="Genomic_DNA"/>
</dbReference>
<dbReference type="PIRSF" id="PIRSF005087">
    <property type="entry name" value="NrdI"/>
    <property type="match status" value="1"/>
</dbReference>
<name>A0A841AI57_9MICO</name>
<dbReference type="RefSeq" id="WP_184233083.1">
    <property type="nucleotide sequence ID" value="NZ_JACHMJ010000001.1"/>
</dbReference>
<dbReference type="GO" id="GO:0010181">
    <property type="term" value="F:FMN binding"/>
    <property type="evidence" value="ECO:0007669"/>
    <property type="project" value="InterPro"/>
</dbReference>